<name>A0A087FZ18_ARAAL</name>
<feature type="region of interest" description="Disordered" evidence="1">
    <location>
        <begin position="451"/>
        <end position="478"/>
    </location>
</feature>
<evidence type="ECO:0000256" key="1">
    <source>
        <dbReference type="SAM" id="MobiDB-lite"/>
    </source>
</evidence>
<keyword evidence="3" id="KW-1185">Reference proteome</keyword>
<evidence type="ECO:0000313" key="3">
    <source>
        <dbReference type="Proteomes" id="UP000029120"/>
    </source>
</evidence>
<dbReference type="Proteomes" id="UP000029120">
    <property type="component" value="Unassembled WGS sequence"/>
</dbReference>
<proteinExistence type="predicted"/>
<feature type="region of interest" description="Disordered" evidence="1">
    <location>
        <begin position="227"/>
        <end position="248"/>
    </location>
</feature>
<evidence type="ECO:0000313" key="2">
    <source>
        <dbReference type="EMBL" id="KFK22870.1"/>
    </source>
</evidence>
<gene>
    <name evidence="2" type="ORF">AALP_AAs73797U000100</name>
</gene>
<dbReference type="AlphaFoldDB" id="A0A087FZ18"/>
<dbReference type="EMBL" id="KL984501">
    <property type="protein sequence ID" value="KFK22870.1"/>
    <property type="molecule type" value="Genomic_DNA"/>
</dbReference>
<accession>A0A087FZ18</accession>
<protein>
    <submittedName>
        <fullName evidence="2">Uncharacterized protein</fullName>
    </submittedName>
</protein>
<reference evidence="3" key="1">
    <citation type="journal article" date="2015" name="Nat. Plants">
        <title>Genome expansion of Arabis alpina linked with retrotransposition and reduced symmetric DNA methylation.</title>
        <authorList>
            <person name="Willing E.M."/>
            <person name="Rawat V."/>
            <person name="Mandakova T."/>
            <person name="Maumus F."/>
            <person name="James G.V."/>
            <person name="Nordstroem K.J."/>
            <person name="Becker C."/>
            <person name="Warthmann N."/>
            <person name="Chica C."/>
            <person name="Szarzynska B."/>
            <person name="Zytnicki M."/>
            <person name="Albani M.C."/>
            <person name="Kiefer C."/>
            <person name="Bergonzi S."/>
            <person name="Castaings L."/>
            <person name="Mateos J.L."/>
            <person name="Berns M.C."/>
            <person name="Bujdoso N."/>
            <person name="Piofczyk T."/>
            <person name="de Lorenzo L."/>
            <person name="Barrero-Sicilia C."/>
            <person name="Mateos I."/>
            <person name="Piednoel M."/>
            <person name="Hagmann J."/>
            <person name="Chen-Min-Tao R."/>
            <person name="Iglesias-Fernandez R."/>
            <person name="Schuster S.C."/>
            <person name="Alonso-Blanco C."/>
            <person name="Roudier F."/>
            <person name="Carbonero P."/>
            <person name="Paz-Ares J."/>
            <person name="Davis S.J."/>
            <person name="Pecinka A."/>
            <person name="Quesneville H."/>
            <person name="Colot V."/>
            <person name="Lysak M.A."/>
            <person name="Weigel D."/>
            <person name="Coupland G."/>
            <person name="Schneeberger K."/>
        </authorList>
    </citation>
    <scope>NUCLEOTIDE SEQUENCE [LARGE SCALE GENOMIC DNA]</scope>
    <source>
        <strain evidence="3">cv. Pajares</strain>
    </source>
</reference>
<feature type="compositionally biased region" description="Low complexity" evidence="1">
    <location>
        <begin position="235"/>
        <end position="248"/>
    </location>
</feature>
<organism evidence="2 3">
    <name type="scientific">Arabis alpina</name>
    <name type="common">Alpine rock-cress</name>
    <dbReference type="NCBI Taxonomy" id="50452"/>
    <lineage>
        <taxon>Eukaryota</taxon>
        <taxon>Viridiplantae</taxon>
        <taxon>Streptophyta</taxon>
        <taxon>Embryophyta</taxon>
        <taxon>Tracheophyta</taxon>
        <taxon>Spermatophyta</taxon>
        <taxon>Magnoliopsida</taxon>
        <taxon>eudicotyledons</taxon>
        <taxon>Gunneridae</taxon>
        <taxon>Pentapetalae</taxon>
        <taxon>rosids</taxon>
        <taxon>malvids</taxon>
        <taxon>Brassicales</taxon>
        <taxon>Brassicaceae</taxon>
        <taxon>Arabideae</taxon>
        <taxon>Arabis</taxon>
    </lineage>
</organism>
<feature type="compositionally biased region" description="Acidic residues" evidence="1">
    <location>
        <begin position="454"/>
        <end position="478"/>
    </location>
</feature>
<sequence>MSRTQGAHRSRRGYTILMSLVSQRLSPRRRCFSAERPPNVEDPRSTHVTSRVHYSDIIGVPMFQPLDVNALAWHVSGEDVDCLIFLNVVDPGLLPGSADAPLSSPSYSLFDWQASSERDDEGMLDEVEETKKAAKKRKAKVRPYPLGSTLSDAVSPEEVWDLRGDCAVKPIFPAIPVGIVTAMHKALASRNGDWRRSFSRQRIKRALAAVVIPGKILGQGKGVAYGTPSKRQKVDTSPAAGAARAAPASRDAATSVPLPLVSGLLRGEAYAATKSKTCELFLHLDRLVGDYDEDVRSIDSELCEAGEANAALQSRLDVLVERNGDEDEIALLKSQLTSASDLQNTRVDEAVARAKDEMTHSLEGRVSEVVGLLAEIGGKAQTNMLDLAEFNANLEFIELLQGSKPPDLPTEVKALHHREVSIYEVRDVFADFLTRVRRVLEIPEVSAATVEVVAADEDDDEVDDDEDGDKESDEEIDD</sequence>
<dbReference type="Gramene" id="KFK22870">
    <property type="protein sequence ID" value="KFK22870"/>
    <property type="gene ID" value="AALP_AAs73797U000100"/>
</dbReference>